<feature type="compositionally biased region" description="Polar residues" evidence="1">
    <location>
        <begin position="663"/>
        <end position="675"/>
    </location>
</feature>
<name>A0A420Y2F8_9PEZI</name>
<feature type="region of interest" description="Disordered" evidence="1">
    <location>
        <begin position="1"/>
        <end position="87"/>
    </location>
</feature>
<evidence type="ECO:0000313" key="3">
    <source>
        <dbReference type="Proteomes" id="UP000275385"/>
    </source>
</evidence>
<dbReference type="EMBL" id="QVQW01000062">
    <property type="protein sequence ID" value="RKU42064.1"/>
    <property type="molecule type" value="Genomic_DNA"/>
</dbReference>
<proteinExistence type="predicted"/>
<evidence type="ECO:0000313" key="2">
    <source>
        <dbReference type="EMBL" id="RKU42064.1"/>
    </source>
</evidence>
<organism evidence="2 3">
    <name type="scientific">Coniochaeta pulveracea</name>
    <dbReference type="NCBI Taxonomy" id="177199"/>
    <lineage>
        <taxon>Eukaryota</taxon>
        <taxon>Fungi</taxon>
        <taxon>Dikarya</taxon>
        <taxon>Ascomycota</taxon>
        <taxon>Pezizomycotina</taxon>
        <taxon>Sordariomycetes</taxon>
        <taxon>Sordariomycetidae</taxon>
        <taxon>Coniochaetales</taxon>
        <taxon>Coniochaetaceae</taxon>
        <taxon>Coniochaeta</taxon>
    </lineage>
</organism>
<dbReference type="PANTHER" id="PTHR39597:SF1">
    <property type="entry name" value="UBA DOMAIN-CONTAINING PROTEIN RUP1"/>
    <property type="match status" value="1"/>
</dbReference>
<dbReference type="GO" id="GO:0005634">
    <property type="term" value="C:nucleus"/>
    <property type="evidence" value="ECO:0007669"/>
    <property type="project" value="TreeGrafter"/>
</dbReference>
<sequence length="853" mass="95302">MGAPSRPPSRSNNRSPLSNMVNYTADGVAPPLPTAQEREDAELQQAIALSMATSGANSPQPPPQETGIAEVDPNLPNFGPANRSDYNQNEWAMVTRAKAKGDPEPARRKREPGVPAFLKTSKEGWERHRLGAIVTILHAIPMARNAFLQVGKAPQNGYGHDPDWWKGKPIVPAGVQQEVETTNGGNSRTPGPMPVWHEELHRLMAFLDATERSYGSADILANTQPEGSYSGSDPEKDFYEYMRCGEDNLKWFRPVFMSSAMVQTIREAKEEEAEQQPHVNAWGLLEIPHSKEQLMAYDNLYNVLDTIFFPEIMAGIENEEDARMAMITEPSEVLAIRFPMYDALPKKIEIPQTFYIDRYLASNKKALLTIQHGIYHLNTRIALGDQEIYRITGMTNPETGVRHDALQWIPATINKLKGKIGRIRLDAQWRMHNEECKRLGREADYSPSTDIEDDSVKIDYTADEEAWTKWYWQRIRQLEHDLTKVRRKVQKIRAGQDHLRKGLIGFSKLLTNPDSKKEELVAKHPYTLRGVASAPDTFYVCIRAESDLMEVDDAEGSSSTPREQWWKLGYVNEDDDQVKAEIKTPEQVMEEACGVGNKPFLIYASEKAMGDAPTSLSEALQNFVRFDNKFFQKELSQLPNQDNDKKRGPYATPASPSKRRNRSNSFDSVDTNAASVGSLDVNGARDDDFISMNDEPETSENTPELIDFSPHDGPPPQRVASPADPDTSNNPGDADSSHDQPQNCQATTVSLNEIVSHGLAERGERPPVPPRPVKGLSRGTSSPPPVVEHHEYSSPTNNPEMQERGGTISPFFNTNTAKVSGAGVDNMDIDDMSFPTADHHKLETRPSEPEQKG</sequence>
<feature type="compositionally biased region" description="Polar residues" evidence="1">
    <location>
        <begin position="739"/>
        <end position="753"/>
    </location>
</feature>
<dbReference type="PROSITE" id="PS50330">
    <property type="entry name" value="UIM"/>
    <property type="match status" value="1"/>
</dbReference>
<evidence type="ECO:0000256" key="1">
    <source>
        <dbReference type="SAM" id="MobiDB-lite"/>
    </source>
</evidence>
<keyword evidence="3" id="KW-1185">Reference proteome</keyword>
<feature type="compositionally biased region" description="Low complexity" evidence="1">
    <location>
        <begin position="8"/>
        <end position="19"/>
    </location>
</feature>
<protein>
    <recommendedName>
        <fullName evidence="4">Ubiquitin interaction domain-containing protein</fullName>
    </recommendedName>
</protein>
<comment type="caution">
    <text evidence="2">The sequence shown here is derived from an EMBL/GenBank/DDBJ whole genome shotgun (WGS) entry which is preliminary data.</text>
</comment>
<gene>
    <name evidence="2" type="ORF">DL546_003410</name>
</gene>
<feature type="region of interest" description="Disordered" evidence="1">
    <location>
        <begin position="636"/>
        <end position="853"/>
    </location>
</feature>
<dbReference type="InterPro" id="IPR003903">
    <property type="entry name" value="UIM_dom"/>
</dbReference>
<dbReference type="GO" id="GO:0016579">
    <property type="term" value="P:protein deubiquitination"/>
    <property type="evidence" value="ECO:0007669"/>
    <property type="project" value="TreeGrafter"/>
</dbReference>
<feature type="compositionally biased region" description="Basic and acidic residues" evidence="1">
    <location>
        <begin position="837"/>
        <end position="853"/>
    </location>
</feature>
<evidence type="ECO:0008006" key="4">
    <source>
        <dbReference type="Google" id="ProtNLM"/>
    </source>
</evidence>
<accession>A0A420Y2F8</accession>
<dbReference type="PANTHER" id="PTHR39597">
    <property type="entry name" value="UBA DOMAIN-CONTAINING PROTEIN RUP1"/>
    <property type="match status" value="1"/>
</dbReference>
<dbReference type="Proteomes" id="UP000275385">
    <property type="component" value="Unassembled WGS sequence"/>
</dbReference>
<dbReference type="AlphaFoldDB" id="A0A420Y2F8"/>
<dbReference type="OrthoDB" id="4489171at2759"/>
<dbReference type="InterPro" id="IPR055335">
    <property type="entry name" value="Ucp6/RUP1"/>
</dbReference>
<reference evidence="2 3" key="1">
    <citation type="submission" date="2018-08" db="EMBL/GenBank/DDBJ databases">
        <title>Draft genome of the lignicolous fungus Coniochaeta pulveracea.</title>
        <authorList>
            <person name="Borstlap C.J."/>
            <person name="De Witt R.N."/>
            <person name="Botha A."/>
            <person name="Volschenk H."/>
        </authorList>
    </citation>
    <scope>NUCLEOTIDE SEQUENCE [LARGE SCALE GENOMIC DNA]</scope>
    <source>
        <strain evidence="2 3">CAB683</strain>
    </source>
</reference>
<dbReference type="GO" id="GO:0005829">
    <property type="term" value="C:cytosol"/>
    <property type="evidence" value="ECO:0007669"/>
    <property type="project" value="TreeGrafter"/>
</dbReference>